<evidence type="ECO:0000259" key="1">
    <source>
        <dbReference type="PROSITE" id="PS50127"/>
    </source>
</evidence>
<gene>
    <name evidence="2" type="ORF">Prudu_020192</name>
</gene>
<name>A0A4Y1RWG8_PRUDU</name>
<dbReference type="Gene3D" id="3.10.110.10">
    <property type="entry name" value="Ubiquitin Conjugating Enzyme"/>
    <property type="match status" value="2"/>
</dbReference>
<organism evidence="2">
    <name type="scientific">Prunus dulcis</name>
    <name type="common">Almond</name>
    <name type="synonym">Amygdalus dulcis</name>
    <dbReference type="NCBI Taxonomy" id="3755"/>
    <lineage>
        <taxon>Eukaryota</taxon>
        <taxon>Viridiplantae</taxon>
        <taxon>Streptophyta</taxon>
        <taxon>Embryophyta</taxon>
        <taxon>Tracheophyta</taxon>
        <taxon>Spermatophyta</taxon>
        <taxon>Magnoliopsida</taxon>
        <taxon>eudicotyledons</taxon>
        <taxon>Gunneridae</taxon>
        <taxon>Pentapetalae</taxon>
        <taxon>rosids</taxon>
        <taxon>fabids</taxon>
        <taxon>Rosales</taxon>
        <taxon>Rosaceae</taxon>
        <taxon>Amygdaloideae</taxon>
        <taxon>Amygdaleae</taxon>
        <taxon>Prunus</taxon>
    </lineage>
</organism>
<feature type="domain" description="UBC core" evidence="1">
    <location>
        <begin position="324"/>
        <end position="475"/>
    </location>
</feature>
<accession>A0A4Y1RWG8</accession>
<dbReference type="AlphaFoldDB" id="A0A4Y1RWG8"/>
<dbReference type="PROSITE" id="PS50127">
    <property type="entry name" value="UBC_2"/>
    <property type="match status" value="1"/>
</dbReference>
<dbReference type="InterPro" id="IPR016135">
    <property type="entry name" value="UBQ-conjugating_enzyme/RWD"/>
</dbReference>
<protein>
    <submittedName>
        <fullName evidence="2">Ubiquitin-conjugating enzyme 32</fullName>
    </submittedName>
</protein>
<dbReference type="SUPFAM" id="SSF54495">
    <property type="entry name" value="UBC-like"/>
    <property type="match status" value="2"/>
</dbReference>
<dbReference type="InterPro" id="IPR000608">
    <property type="entry name" value="UBC"/>
</dbReference>
<reference evidence="2" key="1">
    <citation type="journal article" date="2019" name="Science">
        <title>Mutation of a bHLH transcription factor allowed almond domestication.</title>
        <authorList>
            <person name="Sanchez-Perez R."/>
            <person name="Pavan S."/>
            <person name="Mazzeo R."/>
            <person name="Moldovan C."/>
            <person name="Aiese Cigliano R."/>
            <person name="Del Cueto J."/>
            <person name="Ricciardi F."/>
            <person name="Lotti C."/>
            <person name="Ricciardi L."/>
            <person name="Dicenta F."/>
            <person name="Lopez-Marques R.L."/>
            <person name="Lindberg Moller B."/>
        </authorList>
    </citation>
    <scope>NUCLEOTIDE SEQUENCE</scope>
</reference>
<evidence type="ECO:0000313" key="2">
    <source>
        <dbReference type="EMBL" id="BBH08093.1"/>
    </source>
</evidence>
<dbReference type="SMART" id="SM00212">
    <property type="entry name" value="UBCc"/>
    <property type="match status" value="2"/>
</dbReference>
<dbReference type="PANTHER" id="PTHR24068">
    <property type="entry name" value="UBIQUITIN-CONJUGATING ENZYME E2"/>
    <property type="match status" value="1"/>
</dbReference>
<sequence length="585" mass="66624">FSGSILDRTSYLSSTPSPSFWDDVRYATLAIYMVVYWNKVFIPLDFSWQETTTTQICIFTGHDEPCLLLTGRKSCRSSRIDTDRTKSNGIGSELIVEDTCNMENSGEKRILEEYDKIERNPSDDFKFRKLDWNHMNGKGGIYHVRLLFPKEYPWKEPSFIFLTENGSFNINTKVTLNWKPSMRVRDALLELIALMPTCPDGNLDSVKDKEERRDLAKKSRAAAPKFGSYERQKLIDVNHDYMQRDVPQLQLTRNTSLTQRCEAYHIHILHLERRRVAEVLLRRERVGIMSWIADEEVVVDRVGSTQMESDRSVIVEDKCNIKNSLEKRILEEYNEIKSNPSYDFTCLTQGWNKYEWQFAIRGPSGTEFEGGIYHGMVQFSEGYPSKPPSIVFLTKNGCFEIKTSISLRLLSNWQPSWSVRKTILAFIEEMANYPNGELVSVENNREKRRDLAIKSCAAAPTYGTSARQEVIDGIHEYMLSKATLVPVSQLSPVSNGTGGGSVVNNIVGNTFNVHGSKQSFFEAVGRTINPVNGATRLLEWEVGGGQAVVECYSTACWSHFLSTSLVTTTTIAFMIIMFDYNNISL</sequence>
<dbReference type="EMBL" id="AP019303">
    <property type="protein sequence ID" value="BBH08093.1"/>
    <property type="molecule type" value="Genomic_DNA"/>
</dbReference>
<dbReference type="Pfam" id="PF00179">
    <property type="entry name" value="UQ_con"/>
    <property type="match status" value="1"/>
</dbReference>
<feature type="non-terminal residue" evidence="2">
    <location>
        <position position="1"/>
    </location>
</feature>
<proteinExistence type="predicted"/>